<keyword evidence="2" id="KW-1185">Reference proteome</keyword>
<gene>
    <name evidence="1" type="ORF">Q9L58_010566</name>
</gene>
<name>A0ABR3G3R3_9PEZI</name>
<reference evidence="1 2" key="1">
    <citation type="submission" date="2024-02" db="EMBL/GenBank/DDBJ databases">
        <title>Discinaceae phylogenomics.</title>
        <authorList>
            <person name="Dirks A.C."/>
            <person name="James T.Y."/>
        </authorList>
    </citation>
    <scope>NUCLEOTIDE SEQUENCE [LARGE SCALE GENOMIC DNA]</scope>
    <source>
        <strain evidence="1 2">ACD0624</strain>
    </source>
</reference>
<evidence type="ECO:0000313" key="2">
    <source>
        <dbReference type="Proteomes" id="UP001447188"/>
    </source>
</evidence>
<protein>
    <submittedName>
        <fullName evidence="1">Uncharacterized protein</fullName>
    </submittedName>
</protein>
<dbReference type="Proteomes" id="UP001447188">
    <property type="component" value="Unassembled WGS sequence"/>
</dbReference>
<comment type="caution">
    <text evidence="1">The sequence shown here is derived from an EMBL/GenBank/DDBJ whole genome shotgun (WGS) entry which is preliminary data.</text>
</comment>
<sequence>MTAIPVDALIVRLRRFTPKNFVAGSTEAQKRIAERNTIIASAIRKIAILRLTTLTFLRGSGALLGRQEQIMKDVTQRTMRQGIAVDKGLRDVTSVTSWYRAGHFNTAEATAGAFELAYQQAMDGMGKSIQDWMGMTEPEFNEWMRNKTLPSKK</sequence>
<evidence type="ECO:0000313" key="1">
    <source>
        <dbReference type="EMBL" id="KAL0630591.1"/>
    </source>
</evidence>
<proteinExistence type="predicted"/>
<organism evidence="1 2">
    <name type="scientific">Discina gigas</name>
    <dbReference type="NCBI Taxonomy" id="1032678"/>
    <lineage>
        <taxon>Eukaryota</taxon>
        <taxon>Fungi</taxon>
        <taxon>Dikarya</taxon>
        <taxon>Ascomycota</taxon>
        <taxon>Pezizomycotina</taxon>
        <taxon>Pezizomycetes</taxon>
        <taxon>Pezizales</taxon>
        <taxon>Discinaceae</taxon>
        <taxon>Discina</taxon>
    </lineage>
</organism>
<dbReference type="EMBL" id="JBBBZM010000487">
    <property type="protein sequence ID" value="KAL0630591.1"/>
    <property type="molecule type" value="Genomic_DNA"/>
</dbReference>
<accession>A0ABR3G3R3</accession>